<comment type="caution">
    <text evidence="2">The sequence shown here is derived from an EMBL/GenBank/DDBJ whole genome shotgun (WGS) entry which is preliminary data.</text>
</comment>
<organism evidence="2 3">
    <name type="scientific">Actinocrinis puniceicyclus</name>
    <dbReference type="NCBI Taxonomy" id="977794"/>
    <lineage>
        <taxon>Bacteria</taxon>
        <taxon>Bacillati</taxon>
        <taxon>Actinomycetota</taxon>
        <taxon>Actinomycetes</taxon>
        <taxon>Catenulisporales</taxon>
        <taxon>Actinospicaceae</taxon>
        <taxon>Actinocrinis</taxon>
    </lineage>
</organism>
<reference evidence="2" key="1">
    <citation type="submission" date="2021-04" db="EMBL/GenBank/DDBJ databases">
        <title>Genome based classification of Actinospica acidithermotolerans sp. nov., an actinobacterium isolated from an Indonesian hot spring.</title>
        <authorList>
            <person name="Kusuma A.B."/>
            <person name="Putra K.E."/>
            <person name="Nafisah S."/>
            <person name="Loh J."/>
            <person name="Nouioui I."/>
            <person name="Goodfellow M."/>
        </authorList>
    </citation>
    <scope>NUCLEOTIDE SEQUENCE</scope>
    <source>
        <strain evidence="2">DSM 45618</strain>
    </source>
</reference>
<dbReference type="RefSeq" id="WP_211467726.1">
    <property type="nucleotide sequence ID" value="NZ_JAGSXH010000033.1"/>
</dbReference>
<evidence type="ECO:0000313" key="2">
    <source>
        <dbReference type="EMBL" id="MBS2963744.1"/>
    </source>
</evidence>
<dbReference type="Proteomes" id="UP000677913">
    <property type="component" value="Unassembled WGS sequence"/>
</dbReference>
<accession>A0A8J8BEH2</accession>
<feature type="region of interest" description="Disordered" evidence="1">
    <location>
        <begin position="63"/>
        <end position="88"/>
    </location>
</feature>
<dbReference type="EMBL" id="JAGSXH010000033">
    <property type="protein sequence ID" value="MBS2963744.1"/>
    <property type="molecule type" value="Genomic_DNA"/>
</dbReference>
<keyword evidence="3" id="KW-1185">Reference proteome</keyword>
<gene>
    <name evidence="2" type="ORF">KGA66_11840</name>
</gene>
<feature type="region of interest" description="Disordered" evidence="1">
    <location>
        <begin position="21"/>
        <end position="41"/>
    </location>
</feature>
<evidence type="ECO:0000313" key="3">
    <source>
        <dbReference type="Proteomes" id="UP000677913"/>
    </source>
</evidence>
<name>A0A8J8BEH2_9ACTN</name>
<evidence type="ECO:0000256" key="1">
    <source>
        <dbReference type="SAM" id="MobiDB-lite"/>
    </source>
</evidence>
<feature type="compositionally biased region" description="Basic residues" evidence="1">
    <location>
        <begin position="68"/>
        <end position="78"/>
    </location>
</feature>
<sequence>MLEHPRELALLNGSGIEVMIRTGTSGTSGKGGKGGKGGKPVYSFERTGNETSGSMNILGLMKWERHAGGRHRHPSTRRPRADTTSAPL</sequence>
<proteinExistence type="predicted"/>
<dbReference type="AlphaFoldDB" id="A0A8J8BEH2"/>
<feature type="compositionally biased region" description="Gly residues" evidence="1">
    <location>
        <begin position="26"/>
        <end position="38"/>
    </location>
</feature>
<protein>
    <submittedName>
        <fullName evidence="2">Uncharacterized protein</fullName>
    </submittedName>
</protein>